<protein>
    <recommendedName>
        <fullName evidence="4">Transposase</fullName>
    </recommendedName>
</protein>
<evidence type="ECO:0000313" key="2">
    <source>
        <dbReference type="EMBL" id="CAH2015301.1"/>
    </source>
</evidence>
<sequence length="131" mass="15265">MASRQAQRASRKAQRASRKAQMASRQAQRASNEGYLNILRNLENNYLDNLPLADHRNVFYQHDGEPPHKGYLVNNFLEAMFYDQGFANNGPFKWSPRSPDLTVLDYFIWGTIKNIVYQNPLTTLDDCKRRK</sequence>
<organism evidence="2 3">
    <name type="scientific">Acanthoscelides obtectus</name>
    <name type="common">Bean weevil</name>
    <name type="synonym">Bruchus obtectus</name>
    <dbReference type="NCBI Taxonomy" id="200917"/>
    <lineage>
        <taxon>Eukaryota</taxon>
        <taxon>Metazoa</taxon>
        <taxon>Ecdysozoa</taxon>
        <taxon>Arthropoda</taxon>
        <taxon>Hexapoda</taxon>
        <taxon>Insecta</taxon>
        <taxon>Pterygota</taxon>
        <taxon>Neoptera</taxon>
        <taxon>Endopterygota</taxon>
        <taxon>Coleoptera</taxon>
        <taxon>Polyphaga</taxon>
        <taxon>Cucujiformia</taxon>
        <taxon>Chrysomeloidea</taxon>
        <taxon>Chrysomelidae</taxon>
        <taxon>Bruchinae</taxon>
        <taxon>Bruchini</taxon>
        <taxon>Acanthoscelides</taxon>
    </lineage>
</organism>
<evidence type="ECO:0000256" key="1">
    <source>
        <dbReference type="SAM" id="MobiDB-lite"/>
    </source>
</evidence>
<proteinExistence type="predicted"/>
<dbReference type="EMBL" id="CAKOFQ010008660">
    <property type="protein sequence ID" value="CAH2015301.1"/>
    <property type="molecule type" value="Genomic_DNA"/>
</dbReference>
<feature type="region of interest" description="Disordered" evidence="1">
    <location>
        <begin position="1"/>
        <end position="30"/>
    </location>
</feature>
<feature type="compositionally biased region" description="Basic residues" evidence="1">
    <location>
        <begin position="9"/>
        <end position="18"/>
    </location>
</feature>
<dbReference type="GO" id="GO:0003676">
    <property type="term" value="F:nucleic acid binding"/>
    <property type="evidence" value="ECO:0007669"/>
    <property type="project" value="InterPro"/>
</dbReference>
<gene>
    <name evidence="2" type="ORF">ACAOBT_LOCUS34672</name>
</gene>
<dbReference type="InterPro" id="IPR036397">
    <property type="entry name" value="RNaseH_sf"/>
</dbReference>
<feature type="compositionally biased region" description="Low complexity" evidence="1">
    <location>
        <begin position="19"/>
        <end position="30"/>
    </location>
</feature>
<keyword evidence="3" id="KW-1185">Reference proteome</keyword>
<dbReference type="PANTHER" id="PTHR47326">
    <property type="entry name" value="TRANSPOSABLE ELEMENT TC3 TRANSPOSASE-LIKE PROTEIN"/>
    <property type="match status" value="1"/>
</dbReference>
<accession>A0A9P0QAK3</accession>
<name>A0A9P0QAK3_ACAOB</name>
<reference evidence="2" key="1">
    <citation type="submission" date="2022-03" db="EMBL/GenBank/DDBJ databases">
        <authorList>
            <person name="Sayadi A."/>
        </authorList>
    </citation>
    <scope>NUCLEOTIDE SEQUENCE</scope>
</reference>
<dbReference type="PANTHER" id="PTHR47326:SF1">
    <property type="entry name" value="HTH PSQ-TYPE DOMAIN-CONTAINING PROTEIN"/>
    <property type="match status" value="1"/>
</dbReference>
<dbReference type="Proteomes" id="UP001152888">
    <property type="component" value="Unassembled WGS sequence"/>
</dbReference>
<evidence type="ECO:0000313" key="3">
    <source>
        <dbReference type="Proteomes" id="UP001152888"/>
    </source>
</evidence>
<dbReference type="AlphaFoldDB" id="A0A9P0QAK3"/>
<dbReference type="OrthoDB" id="6766291at2759"/>
<comment type="caution">
    <text evidence="2">The sequence shown here is derived from an EMBL/GenBank/DDBJ whole genome shotgun (WGS) entry which is preliminary data.</text>
</comment>
<evidence type="ECO:0008006" key="4">
    <source>
        <dbReference type="Google" id="ProtNLM"/>
    </source>
</evidence>
<dbReference type="Gene3D" id="3.30.420.10">
    <property type="entry name" value="Ribonuclease H-like superfamily/Ribonuclease H"/>
    <property type="match status" value="1"/>
</dbReference>